<dbReference type="Proteomes" id="UP000228900">
    <property type="component" value="Unassembled WGS sequence"/>
</dbReference>
<accession>A0A2M6WP97</accession>
<organism evidence="1 2">
    <name type="scientific">Candidatus Falkowbacteria bacterium CG10_big_fil_rev_8_21_14_0_10_39_9</name>
    <dbReference type="NCBI Taxonomy" id="1974566"/>
    <lineage>
        <taxon>Bacteria</taxon>
        <taxon>Candidatus Falkowiibacteriota</taxon>
    </lineage>
</organism>
<proteinExistence type="predicted"/>
<evidence type="ECO:0000313" key="1">
    <source>
        <dbReference type="EMBL" id="PIT94628.1"/>
    </source>
</evidence>
<reference evidence="2" key="1">
    <citation type="submission" date="2017-09" db="EMBL/GenBank/DDBJ databases">
        <title>Depth-based differentiation of microbial function through sediment-hosted aquifers and enrichment of novel symbionts in the deep terrestrial subsurface.</title>
        <authorList>
            <person name="Probst A.J."/>
            <person name="Ladd B."/>
            <person name="Jarett J.K."/>
            <person name="Geller-Mcgrath D.E."/>
            <person name="Sieber C.M.K."/>
            <person name="Emerson J.B."/>
            <person name="Anantharaman K."/>
            <person name="Thomas B.C."/>
            <person name="Malmstrom R."/>
            <person name="Stieglmeier M."/>
            <person name="Klingl A."/>
            <person name="Woyke T."/>
            <person name="Ryan C.M."/>
            <person name="Banfield J.F."/>
        </authorList>
    </citation>
    <scope>NUCLEOTIDE SEQUENCE [LARGE SCALE GENOMIC DNA]</scope>
</reference>
<dbReference type="AlphaFoldDB" id="A0A2M6WP97"/>
<dbReference type="EMBL" id="PFAQ01000041">
    <property type="protein sequence ID" value="PIT94628.1"/>
    <property type="molecule type" value="Genomic_DNA"/>
</dbReference>
<protein>
    <submittedName>
        <fullName evidence="1">Uncharacterized protein</fullName>
    </submittedName>
</protein>
<sequence length="87" mass="9925">MGNENPSIESIKTPKEKIMELKKTLESQGMRVFINEENLDNPEALNSVINAFKEIKNAYRVTISGAEGELLIDIERSKEEITERETE</sequence>
<gene>
    <name evidence="1" type="ORF">COT98_02710</name>
</gene>
<name>A0A2M6WP97_9BACT</name>
<comment type="caution">
    <text evidence="1">The sequence shown here is derived from an EMBL/GenBank/DDBJ whole genome shotgun (WGS) entry which is preliminary data.</text>
</comment>
<evidence type="ECO:0000313" key="2">
    <source>
        <dbReference type="Proteomes" id="UP000228900"/>
    </source>
</evidence>